<proteinExistence type="predicted"/>
<gene>
    <name evidence="1" type="ORF">L6164_014539</name>
</gene>
<dbReference type="Proteomes" id="UP000828941">
    <property type="component" value="Chromosome 6"/>
</dbReference>
<organism evidence="1 2">
    <name type="scientific">Bauhinia variegata</name>
    <name type="common">Purple orchid tree</name>
    <name type="synonym">Phanera variegata</name>
    <dbReference type="NCBI Taxonomy" id="167791"/>
    <lineage>
        <taxon>Eukaryota</taxon>
        <taxon>Viridiplantae</taxon>
        <taxon>Streptophyta</taxon>
        <taxon>Embryophyta</taxon>
        <taxon>Tracheophyta</taxon>
        <taxon>Spermatophyta</taxon>
        <taxon>Magnoliopsida</taxon>
        <taxon>eudicotyledons</taxon>
        <taxon>Gunneridae</taxon>
        <taxon>Pentapetalae</taxon>
        <taxon>rosids</taxon>
        <taxon>fabids</taxon>
        <taxon>Fabales</taxon>
        <taxon>Fabaceae</taxon>
        <taxon>Cercidoideae</taxon>
        <taxon>Cercideae</taxon>
        <taxon>Bauhiniinae</taxon>
        <taxon>Bauhinia</taxon>
    </lineage>
</organism>
<reference evidence="1 2" key="1">
    <citation type="journal article" date="2022" name="DNA Res.">
        <title>Chromosomal-level genome assembly of the orchid tree Bauhinia variegata (Leguminosae; Cercidoideae) supports the allotetraploid origin hypothesis of Bauhinia.</title>
        <authorList>
            <person name="Zhong Y."/>
            <person name="Chen Y."/>
            <person name="Zheng D."/>
            <person name="Pang J."/>
            <person name="Liu Y."/>
            <person name="Luo S."/>
            <person name="Meng S."/>
            <person name="Qian L."/>
            <person name="Wei D."/>
            <person name="Dai S."/>
            <person name="Zhou R."/>
        </authorList>
    </citation>
    <scope>NUCLEOTIDE SEQUENCE [LARGE SCALE GENOMIC DNA]</scope>
    <source>
        <strain evidence="1">BV-YZ2020</strain>
    </source>
</reference>
<accession>A0ACB9NMG9</accession>
<sequence>MSEQETDSWVFLLFCSLILFTGNIVAGESLDTDTAVLVRLKSYLDNQTLADRGRYIEWDKNSTNPCQWSGISCSFIGTTLRVVGIDLSESDISGEIFQNFSQLTELTHLDLSHNTLRGVIPPDLRQCQKLVHLNLSHNTLGGDLNLTGLKSLQLLDLAVNRFTGELELNFPAICDNLVTLNVSENNFDGGIDKSFDQCWKMQYLDLSANNLSGDIWIGFQRLREFSVSENFLSGFIPSSAFNGTCNLQVLDLSENGFVGEAPKGVANCKSLTSLNLSGNNFTGNIPIEIGSISNLETLYLGNNSFSREIPETLVNLTKLRFLDLSRNGFGGEIQDTIGKFTQVKFLVLHSNSYTGGLLSSGILQLPNISRLDLSFNNFSGGLPVEISKMSSLKFLMLAHNQFSGPIPHEFGNLPLLQALDLSSNALNGSIPPTLGKLNSLLWLMLANNSLTGEIPRELGNCTSLLWLNLANNKLSGNFPSELTTIGRDAMATFESNRENEKIVAGSGECTTMKRWLPADYPPFSFVYTILTRKNCRSLWDRLLKGYGVFPICSSGSTFRLLHISGYVQVSENQLTGAIPSEIGNMQNFSMLHFGLNNFSGEFPLEVGNLPLVVLNITRNGFSGEIPTEIGHLKCLKNLDLSYNNFSGIFPTSLNNLTELSKFNVSYNPLISGTIPSAGQLATFDKDSYLGDPFLDLPKFIDNITDEKNSTSDREMKKPNKLTVFLVFLALALAFIVFGLLSLIVCSLVKSPSDEPGYLLGDTKSRHDSGNSSPWLSDTVKIIRLNKTAFTHADILKATGNFSEDRIIGKGGFGTVYRGVFPNGREVAVKKLQREGLEGEKEFRAEMEVLSGNGFSWPHPNLVTLYGWCLDGSDKILVYEYIEGGSLEDLVTDRTRFTWKRRLEVAIDVARALVYLHHECYPPIVHRDVKASNVLLDKDGKARVTDFGLARVVDIGDSHVSTMVAGTVGYVAPEYGHTWQATTKGDVYSFGVLAMELATARRAVDGGEECLLEWTRRVMGYRRHGFGKSVNVIPVLLMGSGLVEGAVEMSELLRIGVKCTAEAPQARPNMKDVLAMLVKICYPKGDSSYGYPI</sequence>
<evidence type="ECO:0000313" key="1">
    <source>
        <dbReference type="EMBL" id="KAI4335945.1"/>
    </source>
</evidence>
<keyword evidence="2" id="KW-1185">Reference proteome</keyword>
<dbReference type="EMBL" id="CM039431">
    <property type="protein sequence ID" value="KAI4335945.1"/>
    <property type="molecule type" value="Genomic_DNA"/>
</dbReference>
<protein>
    <submittedName>
        <fullName evidence="1">Uncharacterized protein</fullName>
    </submittedName>
</protein>
<comment type="caution">
    <text evidence="1">The sequence shown here is derived from an EMBL/GenBank/DDBJ whole genome shotgun (WGS) entry which is preliminary data.</text>
</comment>
<evidence type="ECO:0000313" key="2">
    <source>
        <dbReference type="Proteomes" id="UP000828941"/>
    </source>
</evidence>
<name>A0ACB9NMG9_BAUVA</name>